<dbReference type="EMBL" id="JBIMZQ010000010">
    <property type="protein sequence ID" value="KAL3669034.1"/>
    <property type="molecule type" value="Genomic_DNA"/>
</dbReference>
<accession>A0ABD3FVM7</accession>
<dbReference type="Proteomes" id="UP001632037">
    <property type="component" value="Unassembled WGS sequence"/>
</dbReference>
<reference evidence="3 4" key="1">
    <citation type="submission" date="2024-09" db="EMBL/GenBank/DDBJ databases">
        <title>Genome sequencing and assembly of Phytophthora oleae, isolate VK10A, causative agent of rot of olive drupes.</title>
        <authorList>
            <person name="Conti Taguali S."/>
            <person name="Riolo M."/>
            <person name="La Spada F."/>
            <person name="Cacciola S.O."/>
            <person name="Dionisio G."/>
        </authorList>
    </citation>
    <scope>NUCLEOTIDE SEQUENCE [LARGE SCALE GENOMIC DNA]</scope>
    <source>
        <strain evidence="3 4">VK10A</strain>
    </source>
</reference>
<feature type="coiled-coil region" evidence="1">
    <location>
        <begin position="1013"/>
        <end position="1064"/>
    </location>
</feature>
<protein>
    <recommendedName>
        <fullName evidence="5">Spc7 kinetochore protein domain-containing protein</fullName>
    </recommendedName>
</protein>
<feature type="compositionally biased region" description="Basic and acidic residues" evidence="2">
    <location>
        <begin position="342"/>
        <end position="354"/>
    </location>
</feature>
<evidence type="ECO:0000256" key="1">
    <source>
        <dbReference type="SAM" id="Coils"/>
    </source>
</evidence>
<evidence type="ECO:0008006" key="5">
    <source>
        <dbReference type="Google" id="ProtNLM"/>
    </source>
</evidence>
<feature type="compositionally biased region" description="Basic and acidic residues" evidence="2">
    <location>
        <begin position="375"/>
        <end position="384"/>
    </location>
</feature>
<evidence type="ECO:0000256" key="2">
    <source>
        <dbReference type="SAM" id="MobiDB-lite"/>
    </source>
</evidence>
<feature type="compositionally biased region" description="Low complexity" evidence="2">
    <location>
        <begin position="648"/>
        <end position="660"/>
    </location>
</feature>
<evidence type="ECO:0000313" key="3">
    <source>
        <dbReference type="EMBL" id="KAL3669034.1"/>
    </source>
</evidence>
<feature type="compositionally biased region" description="Low complexity" evidence="2">
    <location>
        <begin position="624"/>
        <end position="641"/>
    </location>
</feature>
<feature type="region of interest" description="Disordered" evidence="2">
    <location>
        <begin position="210"/>
        <end position="688"/>
    </location>
</feature>
<sequence>MDDEEEYGLQPPAPPRRDTITRQMQREILGEVNENVKEPEPAHLEQKTEEDDPPSSTPSKRRTLSPSKAAQLLNDAAELDASISRWDTASPGALKSLLQAEEASVQQNRSPVKIQDNLETSQQVQDSPARSTRSMISSASKRPRSTSKTSPVKARDSRRDSSSFGNTSDSFTNSMFAPNLLEQDEMKRATLDPAEAASVVAELQKEAWSLSTSAVEMDEDSGDDNQLEANKELKNKAPSPSKQGNDKKTPSPSKMSKLHSPAPAKSKKSPTPSKEAKSKNSPSPAKESTSRKSPSPAMQAKSSQTSSSAAEAKTKKSHTPPKSNSKRRETVDPGDVLTTLEDNLRPLDDRRQTIDDNGLLELASGLDSPSAGGTDSKRREEASRKRGNVSAVQGGTPEKRARAINSYSDVTMEYMDIDSPNGEAKSSPLQENHGRSEGGTGNQRSPDELPPSQIPKPSLFSPPPGGTQIRTPLKGILSARKARRNVGNAIQTTPNKTVNFGPSQGAEFNHGSPSTSMTPMPAKDASRLFPLERVSSEEEPDDAETSLNSSILDEADSLDEGEPEKVNGHKISQQLKKPGFDLLQTRRSSLMAPKSTDKSQRRHSMRGYSPLDSRAEIRRRRRQTITVTRQTSKSSATTSFTADKKTTESSQSPSTSRNNSFLRTTDVVQTSRMPYADSSASSDAGEDMEITGDYSIVFGRESEVAGKQSIASSGLPRDEDTAEFSLGHLLAESSVYELTKSAPEPDLHDLPGSLSDLANEVADSSSSQSSQVTNATRKSNDRDTTLGPIQESNESMTSSRNQSAMSLASDESDEEYAANRASLRVNLKSQFDRVSEPSQSPRRPPTPEALSVHLITMDELLSSIALSEEETLVQIVSDFFGEDAEASENQVSKDVKLACAHDTCSEVIERHAQDVSSWTSAAAEELSSLLQIKAPAVFIPENFDDVGREAVQKLYATEAMVARTGWCQLQAQMEKQLVSSLSLGADALALDVKSLKDNVTADNVQRQNEIAAINEMIEREEQMSLLLDAIEEQQGAHDEYVAAVKNLEKECSSLSLEESVLQSRLKVLEGRAAELEPVTSAAATLFEQEVLATEEMLAIQESMSVWKIREATASILRLSARFEDVLFDVEICVDVYLGASSTGGTSTAIKTNESLKRKEGNIYLPYEGDVVLVLQRLLLDPHYISRIADETELGNGNEGLVCSKLQVLEHFISRSFRLLKELRELSTHFAMRYDEDDSTLWVDFLKFPSVASRMDVEGAQFSVGFSLLPVFPYTDYQTAVHVPHGQVSTDAVAKEIELVSSKEPKYFTRVCRRLHESFVR</sequence>
<keyword evidence="4" id="KW-1185">Reference proteome</keyword>
<gene>
    <name evidence="3" type="ORF">V7S43_006319</name>
</gene>
<feature type="compositionally biased region" description="Polar residues" evidence="2">
    <location>
        <begin position="488"/>
        <end position="502"/>
    </location>
</feature>
<name>A0ABD3FVM7_9STRA</name>
<feature type="compositionally biased region" description="Basic and acidic residues" evidence="2">
    <location>
        <begin position="15"/>
        <end position="47"/>
    </location>
</feature>
<feature type="compositionally biased region" description="Polar residues" evidence="2">
    <location>
        <begin position="280"/>
        <end position="293"/>
    </location>
</feature>
<feature type="compositionally biased region" description="Acidic residues" evidence="2">
    <location>
        <begin position="553"/>
        <end position="562"/>
    </location>
</feature>
<feature type="compositionally biased region" description="Acidic residues" evidence="2">
    <location>
        <begin position="216"/>
        <end position="226"/>
    </location>
</feature>
<proteinExistence type="predicted"/>
<feature type="compositionally biased region" description="Low complexity" evidence="2">
    <location>
        <begin position="258"/>
        <end position="273"/>
    </location>
</feature>
<feature type="compositionally biased region" description="Polar residues" evidence="2">
    <location>
        <begin position="162"/>
        <end position="176"/>
    </location>
</feature>
<feature type="compositionally biased region" description="Low complexity" evidence="2">
    <location>
        <begin position="299"/>
        <end position="311"/>
    </location>
</feature>
<evidence type="ECO:0000313" key="4">
    <source>
        <dbReference type="Proteomes" id="UP001632037"/>
    </source>
</evidence>
<feature type="compositionally biased region" description="Polar residues" evidence="2">
    <location>
        <begin position="117"/>
        <end position="150"/>
    </location>
</feature>
<feature type="region of interest" description="Disordered" evidence="2">
    <location>
        <begin position="1"/>
        <end position="70"/>
    </location>
</feature>
<keyword evidence="1" id="KW-0175">Coiled coil</keyword>
<feature type="region of interest" description="Disordered" evidence="2">
    <location>
        <begin position="100"/>
        <end position="177"/>
    </location>
</feature>
<comment type="caution">
    <text evidence="3">The sequence shown here is derived from an EMBL/GenBank/DDBJ whole genome shotgun (WGS) entry which is preliminary data.</text>
</comment>
<feature type="compositionally biased region" description="Pro residues" evidence="2">
    <location>
        <begin position="448"/>
        <end position="465"/>
    </location>
</feature>
<feature type="compositionally biased region" description="Polar residues" evidence="2">
    <location>
        <begin position="661"/>
        <end position="672"/>
    </location>
</feature>
<feature type="compositionally biased region" description="Polar residues" evidence="2">
    <location>
        <begin position="790"/>
        <end position="806"/>
    </location>
</feature>
<organism evidence="3 4">
    <name type="scientific">Phytophthora oleae</name>
    <dbReference type="NCBI Taxonomy" id="2107226"/>
    <lineage>
        <taxon>Eukaryota</taxon>
        <taxon>Sar</taxon>
        <taxon>Stramenopiles</taxon>
        <taxon>Oomycota</taxon>
        <taxon>Peronosporomycetes</taxon>
        <taxon>Peronosporales</taxon>
        <taxon>Peronosporaceae</taxon>
        <taxon>Phytophthora</taxon>
    </lineage>
</organism>
<feature type="region of interest" description="Disordered" evidence="2">
    <location>
        <begin position="740"/>
        <end position="817"/>
    </location>
</feature>